<dbReference type="Gene3D" id="1.10.10.60">
    <property type="entry name" value="Homeodomain-like"/>
    <property type="match status" value="1"/>
</dbReference>
<keyword evidence="4" id="KW-0804">Transcription</keyword>
<proteinExistence type="predicted"/>
<feature type="domain" description="Sigma-54 factor interaction" evidence="5">
    <location>
        <begin position="205"/>
        <end position="436"/>
    </location>
</feature>
<gene>
    <name evidence="6" type="ORF">BCO71033_01706</name>
</gene>
<evidence type="ECO:0000313" key="6">
    <source>
        <dbReference type="EMBL" id="VWC99807.1"/>
    </source>
</evidence>
<evidence type="ECO:0000256" key="3">
    <source>
        <dbReference type="ARBA" id="ARBA00023015"/>
    </source>
</evidence>
<dbReference type="InterPro" id="IPR025944">
    <property type="entry name" value="Sigma_54_int_dom_CS"/>
</dbReference>
<dbReference type="Gene3D" id="3.40.50.300">
    <property type="entry name" value="P-loop containing nucleotide triphosphate hydrolases"/>
    <property type="match status" value="1"/>
</dbReference>
<dbReference type="SUPFAM" id="SSF55785">
    <property type="entry name" value="PYP-like sensor domain (PAS domain)"/>
    <property type="match status" value="1"/>
</dbReference>
<dbReference type="PROSITE" id="PS50045">
    <property type="entry name" value="SIGMA54_INTERACT_4"/>
    <property type="match status" value="1"/>
</dbReference>
<evidence type="ECO:0000256" key="1">
    <source>
        <dbReference type="ARBA" id="ARBA00022741"/>
    </source>
</evidence>
<dbReference type="Pfam" id="PF08448">
    <property type="entry name" value="PAS_4"/>
    <property type="match status" value="1"/>
</dbReference>
<dbReference type="AlphaFoldDB" id="A0A6P2WT07"/>
<dbReference type="PANTHER" id="PTHR32071:SF99">
    <property type="entry name" value="TRANSCRIPTIONAL REGULATORY PROTEIN"/>
    <property type="match status" value="1"/>
</dbReference>
<dbReference type="InterPro" id="IPR002197">
    <property type="entry name" value="HTH_Fis"/>
</dbReference>
<dbReference type="GO" id="GO:0006355">
    <property type="term" value="P:regulation of DNA-templated transcription"/>
    <property type="evidence" value="ECO:0007669"/>
    <property type="project" value="InterPro"/>
</dbReference>
<keyword evidence="1" id="KW-0547">Nucleotide-binding</keyword>
<evidence type="ECO:0000259" key="5">
    <source>
        <dbReference type="PROSITE" id="PS50045"/>
    </source>
</evidence>
<dbReference type="PRINTS" id="PR01590">
    <property type="entry name" value="HTHFIS"/>
</dbReference>
<dbReference type="Pfam" id="PF02954">
    <property type="entry name" value="HTH_8"/>
    <property type="match status" value="1"/>
</dbReference>
<dbReference type="CDD" id="cd00009">
    <property type="entry name" value="AAA"/>
    <property type="match status" value="1"/>
</dbReference>
<dbReference type="InterPro" id="IPR058031">
    <property type="entry name" value="AAA_lid_NorR"/>
</dbReference>
<dbReference type="SUPFAM" id="SSF52540">
    <property type="entry name" value="P-loop containing nucleoside triphosphate hydrolases"/>
    <property type="match status" value="1"/>
</dbReference>
<reference evidence="6 7" key="1">
    <citation type="submission" date="2019-09" db="EMBL/GenBank/DDBJ databases">
        <authorList>
            <person name="Depoorter E."/>
        </authorList>
    </citation>
    <scope>NUCLEOTIDE SEQUENCE [LARGE SCALE GENOMIC DNA]</scope>
    <source>
        <strain evidence="6">R-71033</strain>
    </source>
</reference>
<dbReference type="InterPro" id="IPR027417">
    <property type="entry name" value="P-loop_NTPase"/>
</dbReference>
<dbReference type="SUPFAM" id="SSF46689">
    <property type="entry name" value="Homeodomain-like"/>
    <property type="match status" value="1"/>
</dbReference>
<dbReference type="InterPro" id="IPR035965">
    <property type="entry name" value="PAS-like_dom_sf"/>
</dbReference>
<dbReference type="InterPro" id="IPR002078">
    <property type="entry name" value="Sigma_54_int"/>
</dbReference>
<dbReference type="PROSITE" id="PS00688">
    <property type="entry name" value="SIGMA54_INTERACT_3"/>
    <property type="match status" value="1"/>
</dbReference>
<accession>A0A6P2WT07</accession>
<dbReference type="FunFam" id="3.40.50.300:FF:000006">
    <property type="entry name" value="DNA-binding transcriptional regulator NtrC"/>
    <property type="match status" value="1"/>
</dbReference>
<evidence type="ECO:0000256" key="2">
    <source>
        <dbReference type="ARBA" id="ARBA00022840"/>
    </source>
</evidence>
<keyword evidence="2" id="KW-0067">ATP-binding</keyword>
<name>A0A6P2WT07_9BURK</name>
<dbReference type="InterPro" id="IPR025662">
    <property type="entry name" value="Sigma_54_int_dom_ATP-bd_1"/>
</dbReference>
<keyword evidence="3" id="KW-0805">Transcription regulation</keyword>
<dbReference type="EMBL" id="CABVQS010000006">
    <property type="protein sequence ID" value="VWC99807.1"/>
    <property type="molecule type" value="Genomic_DNA"/>
</dbReference>
<dbReference type="InterPro" id="IPR003593">
    <property type="entry name" value="AAA+_ATPase"/>
</dbReference>
<dbReference type="PROSITE" id="PS00675">
    <property type="entry name" value="SIGMA54_INTERACT_1"/>
    <property type="match status" value="1"/>
</dbReference>
<dbReference type="Gene3D" id="1.10.8.60">
    <property type="match status" value="1"/>
</dbReference>
<dbReference type="Gene3D" id="3.30.450.20">
    <property type="entry name" value="PAS domain"/>
    <property type="match status" value="1"/>
</dbReference>
<organism evidence="6 7">
    <name type="scientific">Burkholderia contaminans</name>
    <dbReference type="NCBI Taxonomy" id="488447"/>
    <lineage>
        <taxon>Bacteria</taxon>
        <taxon>Pseudomonadati</taxon>
        <taxon>Pseudomonadota</taxon>
        <taxon>Betaproteobacteria</taxon>
        <taxon>Burkholderiales</taxon>
        <taxon>Burkholderiaceae</taxon>
        <taxon>Burkholderia</taxon>
        <taxon>Burkholderia cepacia complex</taxon>
    </lineage>
</organism>
<dbReference type="InterPro" id="IPR013656">
    <property type="entry name" value="PAS_4"/>
</dbReference>
<protein>
    <submittedName>
        <fullName evidence="6">Fis family transcriptional regulator</fullName>
    </submittedName>
</protein>
<evidence type="ECO:0000256" key="4">
    <source>
        <dbReference type="ARBA" id="ARBA00023163"/>
    </source>
</evidence>
<dbReference type="GO" id="GO:0005524">
    <property type="term" value="F:ATP binding"/>
    <property type="evidence" value="ECO:0007669"/>
    <property type="project" value="UniProtKB-KW"/>
</dbReference>
<dbReference type="SMART" id="SM00382">
    <property type="entry name" value="AAA"/>
    <property type="match status" value="1"/>
</dbReference>
<dbReference type="InterPro" id="IPR009057">
    <property type="entry name" value="Homeodomain-like_sf"/>
</dbReference>
<dbReference type="Pfam" id="PF25601">
    <property type="entry name" value="AAA_lid_14"/>
    <property type="match status" value="1"/>
</dbReference>
<dbReference type="GO" id="GO:0043565">
    <property type="term" value="F:sequence-specific DNA binding"/>
    <property type="evidence" value="ECO:0007669"/>
    <property type="project" value="InterPro"/>
</dbReference>
<evidence type="ECO:0000313" key="7">
    <source>
        <dbReference type="Proteomes" id="UP000494109"/>
    </source>
</evidence>
<sequence>MAVRPARGIGQGFPGQRIAACLQSEIIRLVPETAGPKIHGDDDTMMNDWARLPVNYGDVLRRAAESLFRTFEDSSAGTVVVDRDARVVWMNERYAARFGFADPQQAVGLDCEAVIPNSLMREVVSTGQPILLDIMETGREPLVVTRLPLKNEAGETVGAIGFALFDQLKTLTPIFSRYAQLQQQLIATQRSLAQARRAKYTFASFVGTSAASLETKRQARRAAQVDSPVLLLGETGTGKELLAHAIHAASARALQPLVTVNVAAIPDTLLETEFFGAAPGAYTGADRKGRIGKFELADRGTLFLDEIGDMPLPLQGKLLRVLQDKEFEPVGSNRIVRADVRIIAATSADLPALVAAGRFRADLYYRLNVLTIHAPPLRERASDIAALVYATLEELAAQHGRAAHCELTDDALRMLCAYPWPGNVRELRNTLERALMLSDRSVIDARALAPFLGPVRVSTDGAAPAQPPAVPPVERRAGERPAAPAASYADALAAWERQFLTDALAACDGKVVEAAARIGIGRATLYKKLAALGIDR</sequence>
<dbReference type="Proteomes" id="UP000494109">
    <property type="component" value="Unassembled WGS sequence"/>
</dbReference>
<dbReference type="PANTHER" id="PTHR32071">
    <property type="entry name" value="TRANSCRIPTIONAL REGULATORY PROTEIN"/>
    <property type="match status" value="1"/>
</dbReference>
<dbReference type="Pfam" id="PF00158">
    <property type="entry name" value="Sigma54_activat"/>
    <property type="match status" value="1"/>
</dbReference>